<organism evidence="1 2">
    <name type="scientific">Metarhizium brunneum</name>
    <dbReference type="NCBI Taxonomy" id="500148"/>
    <lineage>
        <taxon>Eukaryota</taxon>
        <taxon>Fungi</taxon>
        <taxon>Dikarya</taxon>
        <taxon>Ascomycota</taxon>
        <taxon>Pezizomycotina</taxon>
        <taxon>Sordariomycetes</taxon>
        <taxon>Hypocreomycetidae</taxon>
        <taxon>Hypocreales</taxon>
        <taxon>Clavicipitaceae</taxon>
        <taxon>Metarhizium</taxon>
    </lineage>
</organism>
<dbReference type="Proteomes" id="UP000510686">
    <property type="component" value="Chromosome 5"/>
</dbReference>
<name>A0A7D5Z926_9HYPO</name>
<dbReference type="KEGG" id="mbrn:26243525"/>
<dbReference type="RefSeq" id="XP_014543348.2">
    <property type="nucleotide sequence ID" value="XM_014687862.2"/>
</dbReference>
<evidence type="ECO:0000313" key="2">
    <source>
        <dbReference type="Proteomes" id="UP000510686"/>
    </source>
</evidence>
<keyword evidence="2" id="KW-1185">Reference proteome</keyword>
<gene>
    <name evidence="1" type="ORF">G6M90_00g081070</name>
</gene>
<dbReference type="EMBL" id="CP058936">
    <property type="protein sequence ID" value="QLI72607.1"/>
    <property type="molecule type" value="Genomic_DNA"/>
</dbReference>
<dbReference type="OrthoDB" id="10307020at2759"/>
<reference evidence="1 2" key="1">
    <citation type="submission" date="2020-07" db="EMBL/GenBank/DDBJ databases">
        <title>Telomere length de novo assembly of all 7 chromosomes of the fungus, Metarhizium brunneum, using a novel assembly pipeline.</title>
        <authorList>
            <person name="Saud z."/>
            <person name="Kortsinoglou A."/>
            <person name="Kouvelis V.N."/>
            <person name="Butt T.M."/>
        </authorList>
    </citation>
    <scope>NUCLEOTIDE SEQUENCE [LARGE SCALE GENOMIC DNA]</scope>
    <source>
        <strain evidence="1 2">4556</strain>
    </source>
</reference>
<evidence type="ECO:0000313" key="1">
    <source>
        <dbReference type="EMBL" id="QLI72607.1"/>
    </source>
</evidence>
<dbReference type="AlphaFoldDB" id="A0A7D5Z926"/>
<sequence length="258" mass="28972">MRVKSGTKGSRDTATEEQRKAYRDCLFREGSAYPAVQRVCFECKVANGWFTTQAGQYLNGIFEKWNEEFKNNASVTGTPWLLFRNRINWHNFNDRTRDENARLVAMEKYWTNPVRDLKIGRYTLNGTTYGGDSDCDKGETEVTEPAAVPESPVEAQDPIGYFKQEIASIPGENKTATVYKTSKGVIKFERSFTFWQYVSIKERGVVNADRNQDIMSLVGDGKCDACPVVASVEDIIAAGPSTPTSDDKASKLLMQNKV</sequence>
<protein>
    <submittedName>
        <fullName evidence="1">Uncharacterized protein</fullName>
    </submittedName>
</protein>
<accession>A0A7D5Z926</accession>
<proteinExistence type="predicted"/>
<dbReference type="GeneID" id="26243525"/>